<keyword evidence="2" id="KW-1185">Reference proteome</keyword>
<proteinExistence type="predicted"/>
<evidence type="ECO:0000313" key="1">
    <source>
        <dbReference type="EMBL" id="OQR93819.1"/>
    </source>
</evidence>
<organism evidence="1 2">
    <name type="scientific">Thraustotheca clavata</name>
    <dbReference type="NCBI Taxonomy" id="74557"/>
    <lineage>
        <taxon>Eukaryota</taxon>
        <taxon>Sar</taxon>
        <taxon>Stramenopiles</taxon>
        <taxon>Oomycota</taxon>
        <taxon>Saprolegniomycetes</taxon>
        <taxon>Saprolegniales</taxon>
        <taxon>Achlyaceae</taxon>
        <taxon>Thraustotheca</taxon>
    </lineage>
</organism>
<gene>
    <name evidence="1" type="ORF">THRCLA_08336</name>
</gene>
<dbReference type="OrthoDB" id="67929at2759"/>
<dbReference type="Proteomes" id="UP000243217">
    <property type="component" value="Unassembled WGS sequence"/>
</dbReference>
<name>A0A1V9Z777_9STRA</name>
<accession>A0A1V9Z777</accession>
<dbReference type="AlphaFoldDB" id="A0A1V9Z777"/>
<sequence>MTTSSRLIEVLVFSWHHFLSPTEYLERHFEHRFPLLSTTINTCRQMDRHIVQILTHACQLGYVYVVVESSFDAFELQLNTYFPRTARWLEMYAAALPLEFVFDTIKTTKDKMYDTMLRAIWQQTREYGDIGLTIFGPEALQQACARMSNIFSIVPKTINSTEQTSSLQHILTRLLNVDANLNAIVQDGISTDMSIHNIEQRIVHL</sequence>
<evidence type="ECO:0000313" key="2">
    <source>
        <dbReference type="Proteomes" id="UP000243217"/>
    </source>
</evidence>
<comment type="caution">
    <text evidence="1">The sequence shown here is derived from an EMBL/GenBank/DDBJ whole genome shotgun (WGS) entry which is preliminary data.</text>
</comment>
<dbReference type="EMBL" id="JNBS01002229">
    <property type="protein sequence ID" value="OQR93819.1"/>
    <property type="molecule type" value="Genomic_DNA"/>
</dbReference>
<reference evidence="1 2" key="1">
    <citation type="journal article" date="2014" name="Genome Biol. Evol.">
        <title>The secreted proteins of Achlya hypogyna and Thraustotheca clavata identify the ancestral oomycete secretome and reveal gene acquisitions by horizontal gene transfer.</title>
        <authorList>
            <person name="Misner I."/>
            <person name="Blouin N."/>
            <person name="Leonard G."/>
            <person name="Richards T.A."/>
            <person name="Lane C.E."/>
        </authorList>
    </citation>
    <scope>NUCLEOTIDE SEQUENCE [LARGE SCALE GENOMIC DNA]</scope>
    <source>
        <strain evidence="1 2">ATCC 34112</strain>
    </source>
</reference>
<protein>
    <submittedName>
        <fullName evidence="1">Uncharacterized protein</fullName>
    </submittedName>
</protein>